<dbReference type="OrthoDB" id="9773738at2"/>
<keyword evidence="5" id="KW-0732">Signal</keyword>
<dbReference type="GO" id="GO:0046872">
    <property type="term" value="F:metal ion binding"/>
    <property type="evidence" value="ECO:0007669"/>
    <property type="project" value="UniProtKB-KW"/>
</dbReference>
<keyword evidence="4" id="KW-0862">Zinc</keyword>
<dbReference type="Pfam" id="PF00753">
    <property type="entry name" value="Lactamase_B"/>
    <property type="match status" value="1"/>
</dbReference>
<dbReference type="InterPro" id="IPR051013">
    <property type="entry name" value="MBL_superfamily_lactonases"/>
</dbReference>
<evidence type="ECO:0000256" key="3">
    <source>
        <dbReference type="ARBA" id="ARBA00022801"/>
    </source>
</evidence>
<accession>A0A132BRF2</accession>
<dbReference type="Proteomes" id="UP000068382">
    <property type="component" value="Unassembled WGS sequence"/>
</dbReference>
<dbReference type="RefSeq" id="WP_068248682.1">
    <property type="nucleotide sequence ID" value="NZ_LPUY01000135.1"/>
</dbReference>
<dbReference type="PATRIC" id="fig|1768241.3.peg.4525"/>
<dbReference type="PANTHER" id="PTHR42978">
    <property type="entry name" value="QUORUM-QUENCHING LACTONASE YTNP-RELATED-RELATED"/>
    <property type="match status" value="1"/>
</dbReference>
<comment type="caution">
    <text evidence="7">The sequence shown here is derived from an EMBL/GenBank/DDBJ whole genome shotgun (WGS) entry which is preliminary data.</text>
</comment>
<dbReference type="CDD" id="cd07720">
    <property type="entry name" value="OPHC2-like_MBL-fold"/>
    <property type="match status" value="1"/>
</dbReference>
<evidence type="ECO:0000313" key="7">
    <source>
        <dbReference type="EMBL" id="KUP90786.1"/>
    </source>
</evidence>
<keyword evidence="3 7" id="KW-0378">Hydrolase</keyword>
<evidence type="ECO:0000256" key="1">
    <source>
        <dbReference type="ARBA" id="ARBA00007749"/>
    </source>
</evidence>
<dbReference type="PANTHER" id="PTHR42978:SF6">
    <property type="entry name" value="QUORUM-QUENCHING LACTONASE YTNP-RELATED"/>
    <property type="match status" value="1"/>
</dbReference>
<keyword evidence="2" id="KW-0479">Metal-binding</keyword>
<dbReference type="InterPro" id="IPR001279">
    <property type="entry name" value="Metallo-B-lactamas"/>
</dbReference>
<evidence type="ECO:0000313" key="8">
    <source>
        <dbReference type="Proteomes" id="UP000068382"/>
    </source>
</evidence>
<feature type="signal peptide" evidence="5">
    <location>
        <begin position="1"/>
        <end position="24"/>
    </location>
</feature>
<evidence type="ECO:0000256" key="4">
    <source>
        <dbReference type="ARBA" id="ARBA00022833"/>
    </source>
</evidence>
<feature type="domain" description="Metallo-beta-lactamase" evidence="6">
    <location>
        <begin position="88"/>
        <end position="294"/>
    </location>
</feature>
<organism evidence="7 8">
    <name type="scientific">Tritonibacter horizontis</name>
    <dbReference type="NCBI Taxonomy" id="1768241"/>
    <lineage>
        <taxon>Bacteria</taxon>
        <taxon>Pseudomonadati</taxon>
        <taxon>Pseudomonadota</taxon>
        <taxon>Alphaproteobacteria</taxon>
        <taxon>Rhodobacterales</taxon>
        <taxon>Paracoccaceae</taxon>
        <taxon>Tritonibacter</taxon>
    </lineage>
</organism>
<name>A0A132BRF2_9RHOB</name>
<evidence type="ECO:0000256" key="2">
    <source>
        <dbReference type="ARBA" id="ARBA00022723"/>
    </source>
</evidence>
<dbReference type="PROSITE" id="PS51318">
    <property type="entry name" value="TAT"/>
    <property type="match status" value="1"/>
</dbReference>
<keyword evidence="8" id="KW-1185">Reference proteome</keyword>
<proteinExistence type="inferred from homology"/>
<dbReference type="InterPro" id="IPR006311">
    <property type="entry name" value="TAT_signal"/>
</dbReference>
<dbReference type="GO" id="GO:0042781">
    <property type="term" value="F:3'-tRNA processing endoribonuclease activity"/>
    <property type="evidence" value="ECO:0007669"/>
    <property type="project" value="UniProtKB-EC"/>
</dbReference>
<sequence length="319" mass="34644">MTTRRNMLGFLAGAAALSASPRFAFSAAPFSSVGNSGYYRLKFGRFEITALSDGTLALPMAQIYQNESEGEIQAALDQNFLGSEPHISINAYLVNDGTQLVLIDAGTGTLFGPDAGKLIRHMMVSGYQPEQVDAVLLTHIHADHSGGLTVAGKAVFPNATVYVPQREYAFWINREGLTAPTAEMKTDLQRAQVSLAPYIKTGRVVRFADDADPLPNFGSILRPGHTPGHSSIVLKTEAGEQLVFWGDIIHGDYIQFDSPDIYVSFDVDGAQAAATRRRVLAEAADKHYLVAGAHLPFPGIGRVARDETLYRFVPLNYEI</sequence>
<dbReference type="AlphaFoldDB" id="A0A132BRF2"/>
<evidence type="ECO:0000256" key="5">
    <source>
        <dbReference type="SAM" id="SignalP"/>
    </source>
</evidence>
<feature type="chain" id="PRO_5007288439" evidence="5">
    <location>
        <begin position="25"/>
        <end position="319"/>
    </location>
</feature>
<dbReference type="SMART" id="SM00849">
    <property type="entry name" value="Lactamase_B"/>
    <property type="match status" value="1"/>
</dbReference>
<dbReference type="EMBL" id="LPUY01000135">
    <property type="protein sequence ID" value="KUP90786.1"/>
    <property type="molecule type" value="Genomic_DNA"/>
</dbReference>
<comment type="similarity">
    <text evidence="1">Belongs to the metallo-beta-lactamase superfamily.</text>
</comment>
<gene>
    <name evidence="7" type="primary">rbn_2</name>
    <name evidence="7" type="ORF">TRIHO_43310</name>
</gene>
<dbReference type="Gene3D" id="3.60.15.10">
    <property type="entry name" value="Ribonuclease Z/Hydroxyacylglutathione hydrolase-like"/>
    <property type="match status" value="1"/>
</dbReference>
<dbReference type="InterPro" id="IPR036866">
    <property type="entry name" value="RibonucZ/Hydroxyglut_hydro"/>
</dbReference>
<protein>
    <submittedName>
        <fullName evidence="7">Ribonuclease BN</fullName>
        <ecNumber evidence="7">3.1.26.11</ecNumber>
    </submittedName>
</protein>
<dbReference type="SUPFAM" id="SSF56281">
    <property type="entry name" value="Metallo-hydrolase/oxidoreductase"/>
    <property type="match status" value="1"/>
</dbReference>
<reference evidence="7 8" key="1">
    <citation type="submission" date="2015-12" db="EMBL/GenBank/DDBJ databases">
        <title>Genome sequence of the marine Rhodobacteraceae strain O3.65, Candidatus Tritonibacter horizontis.</title>
        <authorList>
            <person name="Poehlein A."/>
            <person name="Giebel H.A."/>
            <person name="Voget S."/>
            <person name="Brinkhoff T."/>
        </authorList>
    </citation>
    <scope>NUCLEOTIDE SEQUENCE [LARGE SCALE GENOMIC DNA]</scope>
    <source>
        <strain evidence="7 8">O3.65</strain>
    </source>
</reference>
<dbReference type="EC" id="3.1.26.11" evidence="7"/>
<evidence type="ECO:0000259" key="6">
    <source>
        <dbReference type="SMART" id="SM00849"/>
    </source>
</evidence>